<dbReference type="AlphaFoldDB" id="A0AAV9N890"/>
<proteinExistence type="predicted"/>
<organism evidence="2 3">
    <name type="scientific">Exophiala bonariae</name>
    <dbReference type="NCBI Taxonomy" id="1690606"/>
    <lineage>
        <taxon>Eukaryota</taxon>
        <taxon>Fungi</taxon>
        <taxon>Dikarya</taxon>
        <taxon>Ascomycota</taxon>
        <taxon>Pezizomycotina</taxon>
        <taxon>Eurotiomycetes</taxon>
        <taxon>Chaetothyriomycetidae</taxon>
        <taxon>Chaetothyriales</taxon>
        <taxon>Herpotrichiellaceae</taxon>
        <taxon>Exophiala</taxon>
    </lineage>
</organism>
<dbReference type="GeneID" id="89972309"/>
<accession>A0AAV9N890</accession>
<evidence type="ECO:0000256" key="1">
    <source>
        <dbReference type="SAM" id="MobiDB-lite"/>
    </source>
</evidence>
<dbReference type="EMBL" id="JAVRRD010000018">
    <property type="protein sequence ID" value="KAK5050011.1"/>
    <property type="molecule type" value="Genomic_DNA"/>
</dbReference>
<name>A0AAV9N890_9EURO</name>
<feature type="region of interest" description="Disordered" evidence="1">
    <location>
        <begin position="1"/>
        <end position="20"/>
    </location>
</feature>
<evidence type="ECO:0008006" key="4">
    <source>
        <dbReference type="Google" id="ProtNLM"/>
    </source>
</evidence>
<reference evidence="2 3" key="1">
    <citation type="submission" date="2023-08" db="EMBL/GenBank/DDBJ databases">
        <title>Black Yeasts Isolated from many extreme environments.</title>
        <authorList>
            <person name="Coleine C."/>
            <person name="Stajich J.E."/>
            <person name="Selbmann L."/>
        </authorList>
    </citation>
    <scope>NUCLEOTIDE SEQUENCE [LARGE SCALE GENOMIC DNA]</scope>
    <source>
        <strain evidence="2 3">CCFEE 5792</strain>
    </source>
</reference>
<protein>
    <recommendedName>
        <fullName evidence="4">Transcription factor domain-containing protein</fullName>
    </recommendedName>
</protein>
<evidence type="ECO:0000313" key="3">
    <source>
        <dbReference type="Proteomes" id="UP001358417"/>
    </source>
</evidence>
<dbReference type="PANTHER" id="PTHR38791">
    <property type="entry name" value="ZN(II)2CYS6 TRANSCRIPTION FACTOR (EUROFUNG)-RELATED-RELATED"/>
    <property type="match status" value="1"/>
</dbReference>
<comment type="caution">
    <text evidence="2">The sequence shown here is derived from an EMBL/GenBank/DDBJ whole genome shotgun (WGS) entry which is preliminary data.</text>
</comment>
<dbReference type="Proteomes" id="UP001358417">
    <property type="component" value="Unassembled WGS sequence"/>
</dbReference>
<evidence type="ECO:0000313" key="2">
    <source>
        <dbReference type="EMBL" id="KAK5050011.1"/>
    </source>
</evidence>
<dbReference type="RefSeq" id="XP_064704821.1">
    <property type="nucleotide sequence ID" value="XM_064847709.1"/>
</dbReference>
<dbReference type="InterPro" id="IPR053175">
    <property type="entry name" value="DHMBA_Reg_Transcription_Factor"/>
</dbReference>
<gene>
    <name evidence="2" type="ORF">LTR84_004130</name>
</gene>
<keyword evidence="3" id="KW-1185">Reference proteome</keyword>
<sequence length="480" mass="54367">MINNENSYASGKKLRPRGPRSSLTILRPQYDLEARALDYFFLYHVVHVDDLTEDIPDVAQGLCICITLWKASGRKSIMVDTALACVSLAVFAQIQKYQNVAVDASVRYGRLLRMMQKKVKNIQLLSTTSSDDEETVDAYLLTMLLMGRYESTMHNDINVAHAYEASAALQRWVHHEGALIILERWSEQDLKGCAGPSTTIMKFARRGMIQSSFRQNAPLQDWIINGRRFGECDFGLAYDRIVIDTITLYQQADSLLQCDRFMESALGLVQNAREIECALRRWTTGFPDEWAFRRRDLERPNTMLPTEYLPSTHLICDKQGYSAVWILYFATAMLVNSISLKVLDRLATCQNFTQTSCVDHQRLNCLQVLHALSENMTSAVAAFLSVEKVSSKDVDEQHTRSPPPVLSRMGLIVWPLALAASVYGIEPQHEKWLKMELSRIGKLLGNGFLELAAISPKWTILNNCNRMADPFEKLCAKVPA</sequence>